<dbReference type="EC" id="2.7.7.6" evidence="2"/>
<evidence type="ECO:0000256" key="1">
    <source>
        <dbReference type="ARBA" id="ARBA00009493"/>
    </source>
</evidence>
<evidence type="ECO:0000256" key="5">
    <source>
        <dbReference type="ARBA" id="ARBA00022695"/>
    </source>
</evidence>
<dbReference type="InterPro" id="IPR002092">
    <property type="entry name" value="DNA-dir_Rpol_phage-type"/>
</dbReference>
<dbReference type="EMBL" id="MG602716">
    <property type="protein sequence ID" value="AWA82121.1"/>
    <property type="molecule type" value="Genomic_DNA"/>
</dbReference>
<dbReference type="GO" id="GO:0034245">
    <property type="term" value="C:mitochondrial DNA-directed RNA polymerase complex"/>
    <property type="evidence" value="ECO:0007669"/>
    <property type="project" value="TreeGrafter"/>
</dbReference>
<accession>A0A2S0S455</accession>
<dbReference type="Gene3D" id="3.30.70.370">
    <property type="match status" value="1"/>
</dbReference>
<dbReference type="GeneID" id="36938682"/>
<dbReference type="Pfam" id="PF00940">
    <property type="entry name" value="RNA_pol"/>
    <property type="match status" value="1"/>
</dbReference>
<dbReference type="GO" id="GO:0003677">
    <property type="term" value="F:DNA binding"/>
    <property type="evidence" value="ECO:0007669"/>
    <property type="project" value="InterPro"/>
</dbReference>
<keyword evidence="6" id="KW-0804">Transcription</keyword>
<dbReference type="AlphaFoldDB" id="A0A2S0S455"/>
<dbReference type="GO" id="GO:0006390">
    <property type="term" value="P:mitochondrial transcription"/>
    <property type="evidence" value="ECO:0007669"/>
    <property type="project" value="TreeGrafter"/>
</dbReference>
<protein>
    <recommendedName>
        <fullName evidence="2">DNA-directed RNA polymerase</fullName>
        <ecNumber evidence="2">2.7.7.6</ecNumber>
    </recommendedName>
</protein>
<keyword evidence="5" id="KW-0548">Nucleotidyltransferase</keyword>
<evidence type="ECO:0000256" key="7">
    <source>
        <dbReference type="ARBA" id="ARBA00048552"/>
    </source>
</evidence>
<geneLocation type="mitochondrion" evidence="9"/>
<evidence type="ECO:0000313" key="9">
    <source>
        <dbReference type="EMBL" id="AWA82121.1"/>
    </source>
</evidence>
<dbReference type="RefSeq" id="YP_009486060.1">
    <property type="nucleotide sequence ID" value="NC_037756.1"/>
</dbReference>
<name>A0A2S0S455_9AGAM</name>
<evidence type="ECO:0000256" key="4">
    <source>
        <dbReference type="ARBA" id="ARBA00022679"/>
    </source>
</evidence>
<keyword evidence="3" id="KW-0240">DNA-directed RNA polymerase</keyword>
<dbReference type="PANTHER" id="PTHR10102">
    <property type="entry name" value="DNA-DIRECTED RNA POLYMERASE, MITOCHONDRIAL"/>
    <property type="match status" value="1"/>
</dbReference>
<organism evidence="9">
    <name type="scientific">Cantharellus appalachiensis</name>
    <dbReference type="NCBI Taxonomy" id="409893"/>
    <lineage>
        <taxon>Eukaryota</taxon>
        <taxon>Fungi</taxon>
        <taxon>Dikarya</taxon>
        <taxon>Basidiomycota</taxon>
        <taxon>Agaricomycotina</taxon>
        <taxon>Agaricomycetes</taxon>
        <taxon>Cantharellales</taxon>
        <taxon>Hydnaceae</taxon>
        <taxon>Cantharellus</taxon>
    </lineage>
</organism>
<keyword evidence="9" id="KW-0496">Mitochondrion</keyword>
<evidence type="ECO:0000259" key="8">
    <source>
        <dbReference type="Pfam" id="PF00940"/>
    </source>
</evidence>
<keyword evidence="4" id="KW-0808">Transferase</keyword>
<dbReference type="PANTHER" id="PTHR10102:SF0">
    <property type="entry name" value="DNA-DIRECTED RNA POLYMERASE, MITOCHONDRIAL"/>
    <property type="match status" value="1"/>
</dbReference>
<evidence type="ECO:0000256" key="2">
    <source>
        <dbReference type="ARBA" id="ARBA00012418"/>
    </source>
</evidence>
<dbReference type="InterPro" id="IPR043502">
    <property type="entry name" value="DNA/RNA_pol_sf"/>
</dbReference>
<dbReference type="GO" id="GO:0003899">
    <property type="term" value="F:DNA-directed RNA polymerase activity"/>
    <property type="evidence" value="ECO:0007669"/>
    <property type="project" value="UniProtKB-EC"/>
</dbReference>
<evidence type="ECO:0000256" key="3">
    <source>
        <dbReference type="ARBA" id="ARBA00022478"/>
    </source>
</evidence>
<proteinExistence type="inferred from homology"/>
<feature type="domain" description="DNA-directed RNA polymerase C-terminal" evidence="8">
    <location>
        <begin position="4"/>
        <end position="185"/>
    </location>
</feature>
<dbReference type="SUPFAM" id="SSF56672">
    <property type="entry name" value="DNA/RNA polymerases"/>
    <property type="match status" value="1"/>
</dbReference>
<dbReference type="InterPro" id="IPR046950">
    <property type="entry name" value="DNA-dir_Rpol_C_phage-type"/>
</dbReference>
<comment type="catalytic activity">
    <reaction evidence="7">
        <text>RNA(n) + a ribonucleoside 5'-triphosphate = RNA(n+1) + diphosphate</text>
        <dbReference type="Rhea" id="RHEA:21248"/>
        <dbReference type="Rhea" id="RHEA-COMP:14527"/>
        <dbReference type="Rhea" id="RHEA-COMP:17342"/>
        <dbReference type="ChEBI" id="CHEBI:33019"/>
        <dbReference type="ChEBI" id="CHEBI:61557"/>
        <dbReference type="ChEBI" id="CHEBI:140395"/>
        <dbReference type="EC" id="2.7.7.6"/>
    </reaction>
</comment>
<sequence length="185" mass="21176">MNKTGVPLSWITPNGVELTQHYLKTKERKMAIRLFGVTRKMVLKETTDKLNTCKQNQAIIPNIIHSLDASHLIGIINSSMNSFGPIITVHDCFGTLPNNMASLIFKVKKEFILLYTDNIFLIKFHDRLLQSLIDHNLELVYDEKNIAIKVALPLRNKMIFLDIPQLPKIGKLDLNKIYNSTYIIS</sequence>
<comment type="similarity">
    <text evidence="1">Belongs to the phage and mitochondrial RNA polymerase family.</text>
</comment>
<evidence type="ECO:0000256" key="6">
    <source>
        <dbReference type="ARBA" id="ARBA00023163"/>
    </source>
</evidence>
<gene>
    <name evidence="9" type="primary">orf185</name>
</gene>
<reference evidence="9" key="1">
    <citation type="journal article" date="2018" name="Int. J. Biol. Macromol.">
        <title>Characterization of the mitochondrial genomes of three species in the ectomycorrhizal genus Cantharellus and phylogeny of Agaricomycetes.</title>
        <authorList>
            <person name="Li Q."/>
            <person name="Liao M."/>
            <person name="Yang M."/>
            <person name="Xiong C."/>
            <person name="Jin X."/>
            <person name="Chen Z."/>
            <person name="Huang W."/>
        </authorList>
    </citation>
    <scope>NUCLEOTIDE SEQUENCE</scope>
    <source>
        <strain evidence="9">S38</strain>
    </source>
</reference>